<keyword evidence="2" id="KW-1185">Reference proteome</keyword>
<sequence length="138" mass="16125">MDLNFREKLINQIAQDKIDFKIGLQLLLDDNGYDFHSLFITLNNYIINSIPNKTDYNTETYQTAINTIPLKPTYTPIVLLKTYPTKIALQKLVQLPESENKKTITSMLWIFKITDTERRNTKCKNGCSHFCMNWNSDI</sequence>
<dbReference type="EMBL" id="CP150845">
    <property type="protein sequence ID" value="WYZ21796.1"/>
    <property type="molecule type" value="Genomic_DNA"/>
</dbReference>
<gene>
    <name evidence="1" type="ORF">AABD74_10085</name>
</gene>
<proteinExistence type="predicted"/>
<organism evidence="1 2">
    <name type="scientific">Flavobacterium soyae</name>
    <dbReference type="NCBI Taxonomy" id="2903098"/>
    <lineage>
        <taxon>Bacteria</taxon>
        <taxon>Pseudomonadati</taxon>
        <taxon>Bacteroidota</taxon>
        <taxon>Flavobacteriia</taxon>
        <taxon>Flavobacteriales</taxon>
        <taxon>Flavobacteriaceae</taxon>
        <taxon>Flavobacterium</taxon>
    </lineage>
</organism>
<dbReference type="Pfam" id="PF19383">
    <property type="entry name" value="DUF5958"/>
    <property type="match status" value="1"/>
</dbReference>
<dbReference type="RefSeq" id="WP_406845429.1">
    <property type="nucleotide sequence ID" value="NZ_CP150845.1"/>
</dbReference>
<accession>A0ABZ2UPY5</accession>
<protein>
    <submittedName>
        <fullName evidence="1">DUF5958 family protein</fullName>
    </submittedName>
</protein>
<name>A0ABZ2UPY5_9FLAO</name>
<dbReference type="InterPro" id="IPR046002">
    <property type="entry name" value="DUF5958"/>
</dbReference>
<evidence type="ECO:0000313" key="1">
    <source>
        <dbReference type="EMBL" id="WYZ21796.1"/>
    </source>
</evidence>
<evidence type="ECO:0000313" key="2">
    <source>
        <dbReference type="Proteomes" id="UP001623852"/>
    </source>
</evidence>
<dbReference type="Proteomes" id="UP001623852">
    <property type="component" value="Chromosome"/>
</dbReference>
<reference evidence="1 2" key="1">
    <citation type="submission" date="2024-03" db="EMBL/GenBank/DDBJ databases">
        <title>Flavobacterium soyae.</title>
        <authorList>
            <person name="Zheng W."/>
        </authorList>
    </citation>
    <scope>NUCLEOTIDE SEQUENCE [LARGE SCALE GENOMIC DNA]</scope>
    <source>
        <strain evidence="1 2">55</strain>
    </source>
</reference>